<reference evidence="1" key="2">
    <citation type="submission" date="2020-05" db="UniProtKB">
        <authorList>
            <consortium name="EnsemblMetazoa"/>
        </authorList>
    </citation>
    <scope>IDENTIFICATION</scope>
    <source>
        <strain evidence="1">IAEA</strain>
    </source>
</reference>
<dbReference type="Proteomes" id="UP000092445">
    <property type="component" value="Unassembled WGS sequence"/>
</dbReference>
<accession>A0A1A9ZBJ6</accession>
<dbReference type="VEuPathDB" id="VectorBase:GPAI009661"/>
<sequence>MMVKKRYQYRRILDLKVKSMEKVGKIRGDKQFCIKSKKGDNRRSNSNQFSKTRIVLSDELEEGVGPSKFYDGIALQILLTAVVLVAHDTDYESQLLVTHY</sequence>
<keyword evidence="2" id="KW-1185">Reference proteome</keyword>
<protein>
    <submittedName>
        <fullName evidence="1">Uncharacterized protein</fullName>
    </submittedName>
</protein>
<evidence type="ECO:0000313" key="2">
    <source>
        <dbReference type="Proteomes" id="UP000092445"/>
    </source>
</evidence>
<name>A0A1A9ZBJ6_GLOPL</name>
<evidence type="ECO:0000313" key="1">
    <source>
        <dbReference type="EnsemblMetazoa" id="GPAI009661-PA"/>
    </source>
</evidence>
<dbReference type="AlphaFoldDB" id="A0A1A9ZBJ6"/>
<organism evidence="1 2">
    <name type="scientific">Glossina pallidipes</name>
    <name type="common">Tsetse fly</name>
    <dbReference type="NCBI Taxonomy" id="7398"/>
    <lineage>
        <taxon>Eukaryota</taxon>
        <taxon>Metazoa</taxon>
        <taxon>Ecdysozoa</taxon>
        <taxon>Arthropoda</taxon>
        <taxon>Hexapoda</taxon>
        <taxon>Insecta</taxon>
        <taxon>Pterygota</taxon>
        <taxon>Neoptera</taxon>
        <taxon>Endopterygota</taxon>
        <taxon>Diptera</taxon>
        <taxon>Brachycera</taxon>
        <taxon>Muscomorpha</taxon>
        <taxon>Hippoboscoidea</taxon>
        <taxon>Glossinidae</taxon>
        <taxon>Glossina</taxon>
    </lineage>
</organism>
<dbReference type="EnsemblMetazoa" id="GPAI009661-RA">
    <property type="protein sequence ID" value="GPAI009661-PA"/>
    <property type="gene ID" value="GPAI009661"/>
</dbReference>
<reference evidence="2" key="1">
    <citation type="submission" date="2014-03" db="EMBL/GenBank/DDBJ databases">
        <authorList>
            <person name="Aksoy S."/>
            <person name="Warren W."/>
            <person name="Wilson R.K."/>
        </authorList>
    </citation>
    <scope>NUCLEOTIDE SEQUENCE [LARGE SCALE GENOMIC DNA]</scope>
    <source>
        <strain evidence="2">IAEA</strain>
    </source>
</reference>
<proteinExistence type="predicted"/>